<evidence type="ECO:0000313" key="2">
    <source>
        <dbReference type="Proteomes" id="UP000451233"/>
    </source>
</evidence>
<accession>A0A7K1Y1F1</accession>
<dbReference type="AlphaFoldDB" id="A0A7K1Y1F1"/>
<name>A0A7K1Y1F1_9SPHI</name>
<sequence length="130" mass="14943">MSPAKFTKIGRLLSIENPELATMLQNRIERLQPISEDLTKLPMIYQYCRGDKMIFMAVAVKVYDPESLILRSQYIKKGLRLELSKVLCSPKSCVSRMFGNVKVHMVAYKSFSDLVNETYSSICDQIQNKQ</sequence>
<keyword evidence="2" id="KW-1185">Reference proteome</keyword>
<comment type="caution">
    <text evidence="1">The sequence shown here is derived from an EMBL/GenBank/DDBJ whole genome shotgun (WGS) entry which is preliminary data.</text>
</comment>
<gene>
    <name evidence="1" type="ORF">GS398_16220</name>
</gene>
<dbReference type="RefSeq" id="WP_160907820.1">
    <property type="nucleotide sequence ID" value="NZ_WVHS01000003.1"/>
</dbReference>
<reference evidence="1 2" key="1">
    <citation type="submission" date="2019-11" db="EMBL/GenBank/DDBJ databases">
        <title>Pedobacter sp. HMF7056 Genome sequencing and assembly.</title>
        <authorList>
            <person name="Kang H."/>
            <person name="Kim H."/>
            <person name="Joh K."/>
        </authorList>
    </citation>
    <scope>NUCLEOTIDE SEQUENCE [LARGE SCALE GENOMIC DNA]</scope>
    <source>
        <strain evidence="1 2">HMF7056</strain>
    </source>
</reference>
<organism evidence="1 2">
    <name type="scientific">Hufsiella ginkgonis</name>
    <dbReference type="NCBI Taxonomy" id="2695274"/>
    <lineage>
        <taxon>Bacteria</taxon>
        <taxon>Pseudomonadati</taxon>
        <taxon>Bacteroidota</taxon>
        <taxon>Sphingobacteriia</taxon>
        <taxon>Sphingobacteriales</taxon>
        <taxon>Sphingobacteriaceae</taxon>
        <taxon>Hufsiella</taxon>
    </lineage>
</organism>
<dbReference type="EMBL" id="WVHS01000003">
    <property type="protein sequence ID" value="MXV16849.1"/>
    <property type="molecule type" value="Genomic_DNA"/>
</dbReference>
<dbReference type="Proteomes" id="UP000451233">
    <property type="component" value="Unassembled WGS sequence"/>
</dbReference>
<proteinExistence type="predicted"/>
<evidence type="ECO:0000313" key="1">
    <source>
        <dbReference type="EMBL" id="MXV16849.1"/>
    </source>
</evidence>
<protein>
    <submittedName>
        <fullName evidence="1">Uncharacterized protein</fullName>
    </submittedName>
</protein>